<proteinExistence type="predicted"/>
<protein>
    <submittedName>
        <fullName evidence="2">Uncharacterized protein</fullName>
    </submittedName>
</protein>
<evidence type="ECO:0000256" key="1">
    <source>
        <dbReference type="SAM" id="MobiDB-lite"/>
    </source>
</evidence>
<evidence type="ECO:0000313" key="2">
    <source>
        <dbReference type="EMBL" id="KAK6725935.1"/>
    </source>
</evidence>
<keyword evidence="3" id="KW-1185">Reference proteome</keyword>
<accession>A0ABR1BJ67</accession>
<reference evidence="2 3" key="1">
    <citation type="submission" date="2023-08" db="EMBL/GenBank/DDBJ databases">
        <title>A Necator americanus chromosomal reference genome.</title>
        <authorList>
            <person name="Ilik V."/>
            <person name="Petrzelkova K.J."/>
            <person name="Pardy F."/>
            <person name="Fuh T."/>
            <person name="Niatou-Singa F.S."/>
            <person name="Gouil Q."/>
            <person name="Baker L."/>
            <person name="Ritchie M.E."/>
            <person name="Jex A.R."/>
            <person name="Gazzola D."/>
            <person name="Li H."/>
            <person name="Toshio Fujiwara R."/>
            <person name="Zhan B."/>
            <person name="Aroian R.V."/>
            <person name="Pafco B."/>
            <person name="Schwarz E.M."/>
        </authorList>
    </citation>
    <scope>NUCLEOTIDE SEQUENCE [LARGE SCALE GENOMIC DNA]</scope>
    <source>
        <strain evidence="2 3">Aroian</strain>
        <tissue evidence="2">Whole animal</tissue>
    </source>
</reference>
<sequence length="66" mass="7608">MLPPFTAAVRDGPTSIPTRPHRFEDNRVRNCTVPPCRFDSTIYAKKCRKHTEIKGNYRPQCTTTTQ</sequence>
<gene>
    <name evidence="2" type="primary">Necator_chrI.g445</name>
    <name evidence="2" type="ORF">RB195_004323</name>
</gene>
<organism evidence="2 3">
    <name type="scientific">Necator americanus</name>
    <name type="common">Human hookworm</name>
    <dbReference type="NCBI Taxonomy" id="51031"/>
    <lineage>
        <taxon>Eukaryota</taxon>
        <taxon>Metazoa</taxon>
        <taxon>Ecdysozoa</taxon>
        <taxon>Nematoda</taxon>
        <taxon>Chromadorea</taxon>
        <taxon>Rhabditida</taxon>
        <taxon>Rhabditina</taxon>
        <taxon>Rhabditomorpha</taxon>
        <taxon>Strongyloidea</taxon>
        <taxon>Ancylostomatidae</taxon>
        <taxon>Bunostominae</taxon>
        <taxon>Necator</taxon>
    </lineage>
</organism>
<feature type="region of interest" description="Disordered" evidence="1">
    <location>
        <begin position="1"/>
        <end position="21"/>
    </location>
</feature>
<comment type="caution">
    <text evidence="2">The sequence shown here is derived from an EMBL/GenBank/DDBJ whole genome shotgun (WGS) entry which is preliminary data.</text>
</comment>
<dbReference type="Proteomes" id="UP001303046">
    <property type="component" value="Unassembled WGS sequence"/>
</dbReference>
<name>A0ABR1BJ67_NECAM</name>
<dbReference type="EMBL" id="JAVFWL010000001">
    <property type="protein sequence ID" value="KAK6725935.1"/>
    <property type="molecule type" value="Genomic_DNA"/>
</dbReference>
<evidence type="ECO:0000313" key="3">
    <source>
        <dbReference type="Proteomes" id="UP001303046"/>
    </source>
</evidence>